<dbReference type="AlphaFoldDB" id="A0AAD5TPC7"/>
<comment type="caution">
    <text evidence="2">The sequence shown here is derived from an EMBL/GenBank/DDBJ whole genome shotgun (WGS) entry which is preliminary data.</text>
</comment>
<name>A0AAD5TPC7_9FUNG</name>
<reference evidence="2" key="1">
    <citation type="submission" date="2020-05" db="EMBL/GenBank/DDBJ databases">
        <title>Phylogenomic resolution of chytrid fungi.</title>
        <authorList>
            <person name="Stajich J.E."/>
            <person name="Amses K."/>
            <person name="Simmons R."/>
            <person name="Seto K."/>
            <person name="Myers J."/>
            <person name="Bonds A."/>
            <person name="Quandt C.A."/>
            <person name="Barry K."/>
            <person name="Liu P."/>
            <person name="Grigoriev I."/>
            <person name="Longcore J.E."/>
            <person name="James T.Y."/>
        </authorList>
    </citation>
    <scope>NUCLEOTIDE SEQUENCE</scope>
    <source>
        <strain evidence="2">JEL0379</strain>
    </source>
</reference>
<protein>
    <submittedName>
        <fullName evidence="2">Uncharacterized protein</fullName>
    </submittedName>
</protein>
<gene>
    <name evidence="2" type="ORF">HDU87_008471</name>
</gene>
<proteinExistence type="predicted"/>
<dbReference type="Proteomes" id="UP001212152">
    <property type="component" value="Unassembled WGS sequence"/>
</dbReference>
<organism evidence="2 3">
    <name type="scientific">Geranomyces variabilis</name>
    <dbReference type="NCBI Taxonomy" id="109894"/>
    <lineage>
        <taxon>Eukaryota</taxon>
        <taxon>Fungi</taxon>
        <taxon>Fungi incertae sedis</taxon>
        <taxon>Chytridiomycota</taxon>
        <taxon>Chytridiomycota incertae sedis</taxon>
        <taxon>Chytridiomycetes</taxon>
        <taxon>Spizellomycetales</taxon>
        <taxon>Powellomycetaceae</taxon>
        <taxon>Geranomyces</taxon>
    </lineage>
</organism>
<accession>A0AAD5TPC7</accession>
<evidence type="ECO:0000256" key="1">
    <source>
        <dbReference type="SAM" id="MobiDB-lite"/>
    </source>
</evidence>
<evidence type="ECO:0000313" key="3">
    <source>
        <dbReference type="Proteomes" id="UP001212152"/>
    </source>
</evidence>
<sequence>MAAADQISLRRRPGATVRGGTDLSGFLHRLRATVVSAPPSALGPAPTRPGDALVMRLNRAQAAAASMRSHETAEQLTQHAARIQQLRFTTAEEQKVMQSAARSLRTWIEEKQADVVDPAVLEGVKTTLNQVDSGMLPSAATKTLPI</sequence>
<feature type="region of interest" description="Disordered" evidence="1">
    <location>
        <begin position="1"/>
        <end position="20"/>
    </location>
</feature>
<keyword evidence="3" id="KW-1185">Reference proteome</keyword>
<evidence type="ECO:0000313" key="2">
    <source>
        <dbReference type="EMBL" id="KAJ3182309.1"/>
    </source>
</evidence>
<dbReference type="EMBL" id="JADGJQ010000009">
    <property type="protein sequence ID" value="KAJ3182309.1"/>
    <property type="molecule type" value="Genomic_DNA"/>
</dbReference>